<reference evidence="2 3" key="1">
    <citation type="submission" date="2017-09" db="EMBL/GenBank/DDBJ databases">
        <title>Depth-based differentiation of microbial function through sediment-hosted aquifers and enrichment of novel symbionts in the deep terrestrial subsurface.</title>
        <authorList>
            <person name="Probst A.J."/>
            <person name="Ladd B."/>
            <person name="Jarett J.K."/>
            <person name="Geller-Mcgrath D.E."/>
            <person name="Sieber C.M."/>
            <person name="Emerson J.B."/>
            <person name="Anantharaman K."/>
            <person name="Thomas B.C."/>
            <person name="Malmstrom R."/>
            <person name="Stieglmeier M."/>
            <person name="Klingl A."/>
            <person name="Woyke T."/>
            <person name="Ryan C.M."/>
            <person name="Banfield J.F."/>
        </authorList>
    </citation>
    <scope>NUCLEOTIDE SEQUENCE [LARGE SCALE GENOMIC DNA]</scope>
    <source>
        <strain evidence="2">CG23_combo_of_CG06-09_8_20_14_all_54_14</strain>
    </source>
</reference>
<sequence length="192" mass="22702">MAKLIIRRNSRPYQILKHLAWGSGVLLVSIISPLGGAQLVRAGIKSYLRKKRFERDKFLRDLKKLQERDLADYRELDDGSVEVTITKRGRTQMLKYRLDDMCLKRPPHWDGKWRLIVFDVPHSHKQARDALRRKLLDLRFYPLQKSVFITPYPCEKEIDFIASVFGVGRYLLILYATHFEGEEKLKHYFGVR</sequence>
<evidence type="ECO:0000313" key="2">
    <source>
        <dbReference type="EMBL" id="PIP29824.1"/>
    </source>
</evidence>
<dbReference type="Pfam" id="PF20803">
    <property type="entry name" value="PaaX_M"/>
    <property type="match status" value="1"/>
</dbReference>
<gene>
    <name evidence="2" type="ORF">COX26_02025</name>
</gene>
<name>A0A2G9Z9K6_9BACT</name>
<evidence type="ECO:0000313" key="3">
    <source>
        <dbReference type="Proteomes" id="UP000228812"/>
    </source>
</evidence>
<dbReference type="AlphaFoldDB" id="A0A2G9Z9K6"/>
<protein>
    <recommendedName>
        <fullName evidence="1">Transcriptional repressor PaaX-like central Cas2-like domain-containing protein</fullName>
    </recommendedName>
</protein>
<accession>A0A2G9Z9K6</accession>
<dbReference type="Proteomes" id="UP000228812">
    <property type="component" value="Unassembled WGS sequence"/>
</dbReference>
<organism evidence="2 3">
    <name type="scientific">Candidatus Jorgensenbacteria bacterium CG23_combo_of_CG06-09_8_20_14_all_54_14</name>
    <dbReference type="NCBI Taxonomy" id="1974595"/>
    <lineage>
        <taxon>Bacteria</taxon>
        <taxon>Candidatus Joergenseniibacteriota</taxon>
    </lineage>
</organism>
<feature type="domain" description="Transcriptional repressor PaaX-like central Cas2-like" evidence="1">
    <location>
        <begin position="107"/>
        <end position="184"/>
    </location>
</feature>
<comment type="caution">
    <text evidence="2">The sequence shown here is derived from an EMBL/GenBank/DDBJ whole genome shotgun (WGS) entry which is preliminary data.</text>
</comment>
<dbReference type="Gene3D" id="3.30.70.2650">
    <property type="match status" value="1"/>
</dbReference>
<dbReference type="InterPro" id="IPR048846">
    <property type="entry name" value="PaaX-like_central"/>
</dbReference>
<dbReference type="SUPFAM" id="SSF143430">
    <property type="entry name" value="TTP0101/SSO1404-like"/>
    <property type="match status" value="1"/>
</dbReference>
<dbReference type="EMBL" id="PCRZ01000034">
    <property type="protein sequence ID" value="PIP29824.1"/>
    <property type="molecule type" value="Genomic_DNA"/>
</dbReference>
<proteinExistence type="predicted"/>
<evidence type="ECO:0000259" key="1">
    <source>
        <dbReference type="Pfam" id="PF20803"/>
    </source>
</evidence>